<feature type="region of interest" description="Disordered" evidence="1">
    <location>
        <begin position="28"/>
        <end position="174"/>
    </location>
</feature>
<evidence type="ECO:0000256" key="2">
    <source>
        <dbReference type="SAM" id="Phobius"/>
    </source>
</evidence>
<accession>A0ABS8XQI2</accession>
<protein>
    <submittedName>
        <fullName evidence="3">Uncharacterized protein</fullName>
    </submittedName>
</protein>
<dbReference type="EMBL" id="JAJTWU010000004">
    <property type="protein sequence ID" value="MCE4555009.1"/>
    <property type="molecule type" value="Genomic_DNA"/>
</dbReference>
<keyword evidence="4" id="KW-1185">Reference proteome</keyword>
<comment type="caution">
    <text evidence="3">The sequence shown here is derived from an EMBL/GenBank/DDBJ whole genome shotgun (WGS) entry which is preliminary data.</text>
</comment>
<proteinExistence type="predicted"/>
<feature type="compositionally biased region" description="Basic and acidic residues" evidence="1">
    <location>
        <begin position="148"/>
        <end position="161"/>
    </location>
</feature>
<name>A0ABS8XQI2_9BURK</name>
<keyword evidence="2" id="KW-0812">Transmembrane</keyword>
<reference evidence="3 4" key="1">
    <citation type="submission" date="2021-12" db="EMBL/GenBank/DDBJ databases">
        <title>Genome seq of P8.</title>
        <authorList>
            <person name="Seo T."/>
        </authorList>
    </citation>
    <scope>NUCLEOTIDE SEQUENCE [LARGE SCALE GENOMIC DNA]</scope>
    <source>
        <strain evidence="3 4">P8</strain>
    </source>
</reference>
<gene>
    <name evidence="3" type="ORF">LXT13_11290</name>
</gene>
<evidence type="ECO:0000313" key="4">
    <source>
        <dbReference type="Proteomes" id="UP001200741"/>
    </source>
</evidence>
<dbReference type="RefSeq" id="WP_233372031.1">
    <property type="nucleotide sequence ID" value="NZ_JAJTWU010000004.1"/>
</dbReference>
<sequence>MFDGVSPAGSSLVDGQKHWFAKGQYVATGKACQTSSQDRQVGDGAASKPEDTCNAGQAKGTINGKSVCVDQSASDPTKPASGTESSASEKTDKTSVTNPDGSTTTTETTTKIDSKGNKEVTVIKTTTRPDGTSTVDKQVTNPGAASDGKGDDNSDKGECEKNPASAGCGGEPASIGDLYQPKDKSLQSVLQGHRDAFMSSPFGSAVGGFFVVSGGAGCPTWTGHIPYLDTDITIDQFCSSFATNALALLKICILLVSSFFAFRIAVE</sequence>
<feature type="compositionally biased region" description="Polar residues" evidence="1">
    <location>
        <begin position="69"/>
        <end position="86"/>
    </location>
</feature>
<evidence type="ECO:0000256" key="1">
    <source>
        <dbReference type="SAM" id="MobiDB-lite"/>
    </source>
</evidence>
<organism evidence="3 4">
    <name type="scientific">Pelomonas cellulosilytica</name>
    <dbReference type="NCBI Taxonomy" id="2906762"/>
    <lineage>
        <taxon>Bacteria</taxon>
        <taxon>Pseudomonadati</taxon>
        <taxon>Pseudomonadota</taxon>
        <taxon>Betaproteobacteria</taxon>
        <taxon>Burkholderiales</taxon>
        <taxon>Sphaerotilaceae</taxon>
        <taxon>Roseateles</taxon>
    </lineage>
</organism>
<keyword evidence="2" id="KW-1133">Transmembrane helix</keyword>
<feature type="transmembrane region" description="Helical" evidence="2">
    <location>
        <begin position="245"/>
        <end position="266"/>
    </location>
</feature>
<feature type="compositionally biased region" description="Polar residues" evidence="1">
    <location>
        <begin position="123"/>
        <end position="141"/>
    </location>
</feature>
<keyword evidence="2" id="KW-0472">Membrane</keyword>
<evidence type="ECO:0000313" key="3">
    <source>
        <dbReference type="EMBL" id="MCE4555009.1"/>
    </source>
</evidence>
<dbReference type="Proteomes" id="UP001200741">
    <property type="component" value="Unassembled WGS sequence"/>
</dbReference>